<feature type="compositionally biased region" description="Polar residues" evidence="1">
    <location>
        <begin position="322"/>
        <end position="343"/>
    </location>
</feature>
<evidence type="ECO:0000313" key="2">
    <source>
        <dbReference type="EMBL" id="EED93468.1"/>
    </source>
</evidence>
<dbReference type="RefSeq" id="XP_002289931.1">
    <property type="nucleotide sequence ID" value="XM_002289895.1"/>
</dbReference>
<dbReference type="HOGENOM" id="CLU_470547_0_0_1"/>
<feature type="compositionally biased region" description="Basic residues" evidence="1">
    <location>
        <begin position="571"/>
        <end position="580"/>
    </location>
</feature>
<feature type="region of interest" description="Disordered" evidence="1">
    <location>
        <begin position="1"/>
        <end position="78"/>
    </location>
</feature>
<feature type="compositionally biased region" description="Polar residues" evidence="1">
    <location>
        <begin position="152"/>
        <end position="165"/>
    </location>
</feature>
<feature type="region of interest" description="Disordered" evidence="1">
    <location>
        <begin position="138"/>
        <end position="165"/>
    </location>
</feature>
<dbReference type="Proteomes" id="UP000001449">
    <property type="component" value="Chromosome 4"/>
</dbReference>
<sequence length="580" mass="62443">MPPNNDNCDDSGDDNKPPAREQPSDKNEDPGNNQTVSLLSTDESRHDDDYPTKAKPTAMKETSPPKKKKAAPTPREPFLHNLAIMVNNETEAKSKVVRWLPDDDEDGFVILDRNKFEKIDSGSRNGRYKFVHDTFKRHRSASGGVGNDEEISSTSPSQPNDFSVTTSSATLNEVTTSTLQILSNPNNVQRNPEWTRSQNAEGSAPNAAGLSNNPPPRGDGSEALNVNNNLQAVIAQHQLQAMSSVTQSQGFFGNSSNNPDISISSLLQNQLMQRNGLGHFLQTQSFSFSGTPSSCNAQSPPQRQQGYDAISRIINDFLHQSGLPTSSSGANSQPMSRNQPSAGQTLTAQLLEDMIRQSMNPCMETTSYGTHPQDMIRQAMPFSAAPAPFPPSQPHQQQRQAELERLALSLNLGNPPPTAPPPQLHAPATEGIDAIAAFLRSMAQSNGQSQQQNVATQAPTLQGLNKNGASQAVVGASNAGAIVAMLLLQMEDERTAAANETMNQQRLQVGVGDVSLSAAASQSAEAVSSPSSPQRKTSTHDNAEPSSPKNRIISSDSHPEKEDANRSQSPPKKRRRSPSL</sequence>
<dbReference type="InParanoid" id="B8C071"/>
<feature type="compositionally biased region" description="Polar residues" evidence="1">
    <location>
        <begin position="30"/>
        <end position="41"/>
    </location>
</feature>
<dbReference type="GeneID" id="7451946"/>
<evidence type="ECO:0000256" key="1">
    <source>
        <dbReference type="SAM" id="MobiDB-lite"/>
    </source>
</evidence>
<feature type="compositionally biased region" description="Low complexity" evidence="1">
    <location>
        <begin position="517"/>
        <end position="532"/>
    </location>
</feature>
<accession>B8C071</accession>
<dbReference type="PaxDb" id="35128-Thaps4752"/>
<feature type="compositionally biased region" description="Basic and acidic residues" evidence="1">
    <location>
        <begin position="42"/>
        <end position="52"/>
    </location>
</feature>
<name>B8C071_THAPS</name>
<evidence type="ECO:0000313" key="3">
    <source>
        <dbReference type="Proteomes" id="UP000001449"/>
    </source>
</evidence>
<dbReference type="AlphaFoldDB" id="B8C071"/>
<keyword evidence="3" id="KW-1185">Reference proteome</keyword>
<feature type="compositionally biased region" description="Polar residues" evidence="1">
    <location>
        <begin position="544"/>
        <end position="556"/>
    </location>
</feature>
<gene>
    <name evidence="2" type="ORF">THAPSDRAFT_4752</name>
</gene>
<dbReference type="EMBL" id="CM000641">
    <property type="protein sequence ID" value="EED93468.1"/>
    <property type="molecule type" value="Genomic_DNA"/>
</dbReference>
<feature type="compositionally biased region" description="Basic and acidic residues" evidence="1">
    <location>
        <begin position="13"/>
        <end position="29"/>
    </location>
</feature>
<feature type="region of interest" description="Disordered" evidence="1">
    <location>
        <begin position="320"/>
        <end position="343"/>
    </location>
</feature>
<reference evidence="2 3" key="2">
    <citation type="journal article" date="2008" name="Nature">
        <title>The Phaeodactylum genome reveals the evolutionary history of diatom genomes.</title>
        <authorList>
            <person name="Bowler C."/>
            <person name="Allen A.E."/>
            <person name="Badger J.H."/>
            <person name="Grimwood J."/>
            <person name="Jabbari K."/>
            <person name="Kuo A."/>
            <person name="Maheswari U."/>
            <person name="Martens C."/>
            <person name="Maumus F."/>
            <person name="Otillar R.P."/>
            <person name="Rayko E."/>
            <person name="Salamov A."/>
            <person name="Vandepoele K."/>
            <person name="Beszteri B."/>
            <person name="Gruber A."/>
            <person name="Heijde M."/>
            <person name="Katinka M."/>
            <person name="Mock T."/>
            <person name="Valentin K."/>
            <person name="Verret F."/>
            <person name="Berges J.A."/>
            <person name="Brownlee C."/>
            <person name="Cadoret J.P."/>
            <person name="Chiovitti A."/>
            <person name="Choi C.J."/>
            <person name="Coesel S."/>
            <person name="De Martino A."/>
            <person name="Detter J.C."/>
            <person name="Durkin C."/>
            <person name="Falciatore A."/>
            <person name="Fournet J."/>
            <person name="Haruta M."/>
            <person name="Huysman M.J."/>
            <person name="Jenkins B.D."/>
            <person name="Jiroutova K."/>
            <person name="Jorgensen R.E."/>
            <person name="Joubert Y."/>
            <person name="Kaplan A."/>
            <person name="Kroger N."/>
            <person name="Kroth P.G."/>
            <person name="La Roche J."/>
            <person name="Lindquist E."/>
            <person name="Lommer M."/>
            <person name="Martin-Jezequel V."/>
            <person name="Lopez P.J."/>
            <person name="Lucas S."/>
            <person name="Mangogna M."/>
            <person name="McGinnis K."/>
            <person name="Medlin L.K."/>
            <person name="Montsant A."/>
            <person name="Oudot-Le Secq M.P."/>
            <person name="Napoli C."/>
            <person name="Obornik M."/>
            <person name="Parker M.S."/>
            <person name="Petit J.L."/>
            <person name="Porcel B.M."/>
            <person name="Poulsen N."/>
            <person name="Robison M."/>
            <person name="Rychlewski L."/>
            <person name="Rynearson T.A."/>
            <person name="Schmutz J."/>
            <person name="Shapiro H."/>
            <person name="Siaut M."/>
            <person name="Stanley M."/>
            <person name="Sussman M.R."/>
            <person name="Taylor A.R."/>
            <person name="Vardi A."/>
            <person name="von Dassow P."/>
            <person name="Vyverman W."/>
            <person name="Willis A."/>
            <person name="Wyrwicz L.S."/>
            <person name="Rokhsar D.S."/>
            <person name="Weissenbach J."/>
            <person name="Armbrust E.V."/>
            <person name="Green B.R."/>
            <person name="Van de Peer Y."/>
            <person name="Grigoriev I.V."/>
        </authorList>
    </citation>
    <scope>NUCLEOTIDE SEQUENCE [LARGE SCALE GENOMIC DNA]</scope>
    <source>
        <strain evidence="2 3">CCMP1335</strain>
    </source>
</reference>
<feature type="region of interest" description="Disordered" evidence="1">
    <location>
        <begin position="178"/>
        <end position="224"/>
    </location>
</feature>
<feature type="compositionally biased region" description="Polar residues" evidence="1">
    <location>
        <begin position="178"/>
        <end position="201"/>
    </location>
</feature>
<dbReference type="KEGG" id="tps:THAPSDRAFT_4752"/>
<organism evidence="2 3">
    <name type="scientific">Thalassiosira pseudonana</name>
    <name type="common">Marine diatom</name>
    <name type="synonym">Cyclotella nana</name>
    <dbReference type="NCBI Taxonomy" id="35128"/>
    <lineage>
        <taxon>Eukaryota</taxon>
        <taxon>Sar</taxon>
        <taxon>Stramenopiles</taxon>
        <taxon>Ochrophyta</taxon>
        <taxon>Bacillariophyta</taxon>
        <taxon>Coscinodiscophyceae</taxon>
        <taxon>Thalassiosirophycidae</taxon>
        <taxon>Thalassiosirales</taxon>
        <taxon>Thalassiosiraceae</taxon>
        <taxon>Thalassiosira</taxon>
    </lineage>
</organism>
<reference evidence="2 3" key="1">
    <citation type="journal article" date="2004" name="Science">
        <title>The genome of the diatom Thalassiosira pseudonana: ecology, evolution, and metabolism.</title>
        <authorList>
            <person name="Armbrust E.V."/>
            <person name="Berges J.A."/>
            <person name="Bowler C."/>
            <person name="Green B.R."/>
            <person name="Martinez D."/>
            <person name="Putnam N.H."/>
            <person name="Zhou S."/>
            <person name="Allen A.E."/>
            <person name="Apt K.E."/>
            <person name="Bechner M."/>
            <person name="Brzezinski M.A."/>
            <person name="Chaal B.K."/>
            <person name="Chiovitti A."/>
            <person name="Davis A.K."/>
            <person name="Demarest M.S."/>
            <person name="Detter J.C."/>
            <person name="Glavina T."/>
            <person name="Goodstein D."/>
            <person name="Hadi M.Z."/>
            <person name="Hellsten U."/>
            <person name="Hildebrand M."/>
            <person name="Jenkins B.D."/>
            <person name="Jurka J."/>
            <person name="Kapitonov V.V."/>
            <person name="Kroger N."/>
            <person name="Lau W.W."/>
            <person name="Lane T.W."/>
            <person name="Larimer F.W."/>
            <person name="Lippmeier J.C."/>
            <person name="Lucas S."/>
            <person name="Medina M."/>
            <person name="Montsant A."/>
            <person name="Obornik M."/>
            <person name="Parker M.S."/>
            <person name="Palenik B."/>
            <person name="Pazour G.J."/>
            <person name="Richardson P.M."/>
            <person name="Rynearson T.A."/>
            <person name="Saito M.A."/>
            <person name="Schwartz D.C."/>
            <person name="Thamatrakoln K."/>
            <person name="Valentin K."/>
            <person name="Vardi A."/>
            <person name="Wilkerson F.P."/>
            <person name="Rokhsar D.S."/>
        </authorList>
    </citation>
    <scope>NUCLEOTIDE SEQUENCE [LARGE SCALE GENOMIC DNA]</scope>
    <source>
        <strain evidence="2 3">CCMP1335</strain>
    </source>
</reference>
<proteinExistence type="predicted"/>
<protein>
    <submittedName>
        <fullName evidence="2">Uncharacterized protein</fullName>
    </submittedName>
</protein>
<feature type="region of interest" description="Disordered" evidence="1">
    <location>
        <begin position="517"/>
        <end position="580"/>
    </location>
</feature>